<reference evidence="3" key="1">
    <citation type="journal article" date="2019" name="Int. J. Syst. Evol. Microbiol.">
        <title>The Global Catalogue of Microorganisms (GCM) 10K type strain sequencing project: providing services to taxonomists for standard genome sequencing and annotation.</title>
        <authorList>
            <consortium name="The Broad Institute Genomics Platform"/>
            <consortium name="The Broad Institute Genome Sequencing Center for Infectious Disease"/>
            <person name="Wu L."/>
            <person name="Ma J."/>
        </authorList>
    </citation>
    <scope>NUCLEOTIDE SEQUENCE [LARGE SCALE GENOMIC DNA]</scope>
    <source>
        <strain evidence="3">NBRC 101365</strain>
    </source>
</reference>
<organism evidence="2 3">
    <name type="scientific">Labrys miyagiensis</name>
    <dbReference type="NCBI Taxonomy" id="346912"/>
    <lineage>
        <taxon>Bacteria</taxon>
        <taxon>Pseudomonadati</taxon>
        <taxon>Pseudomonadota</taxon>
        <taxon>Alphaproteobacteria</taxon>
        <taxon>Hyphomicrobiales</taxon>
        <taxon>Xanthobacteraceae</taxon>
        <taxon>Labrys</taxon>
    </lineage>
</organism>
<proteinExistence type="predicted"/>
<feature type="domain" description="Cupin type-2" evidence="1">
    <location>
        <begin position="30"/>
        <end position="88"/>
    </location>
</feature>
<accession>A0ABQ6CK85</accession>
<sequence length="98" mass="11178">MRLEILCAEFKEKQNLFWKVSVTAKSFEENGGWRQHPGQEFLYVLSGKLELHSMYYDPITLVEGDSILFDADQPHAYIGVDGPAELIMMNGVSKPEEI</sequence>
<dbReference type="InterPro" id="IPR013096">
    <property type="entry name" value="Cupin_2"/>
</dbReference>
<dbReference type="EMBL" id="BSPC01000034">
    <property type="protein sequence ID" value="GLS20748.1"/>
    <property type="molecule type" value="Genomic_DNA"/>
</dbReference>
<evidence type="ECO:0000313" key="2">
    <source>
        <dbReference type="EMBL" id="GLS20748.1"/>
    </source>
</evidence>
<comment type="caution">
    <text evidence="2">The sequence shown here is derived from an EMBL/GenBank/DDBJ whole genome shotgun (WGS) entry which is preliminary data.</text>
</comment>
<dbReference type="SUPFAM" id="SSF51182">
    <property type="entry name" value="RmlC-like cupins"/>
    <property type="match status" value="1"/>
</dbReference>
<evidence type="ECO:0000259" key="1">
    <source>
        <dbReference type="Pfam" id="PF07883"/>
    </source>
</evidence>
<dbReference type="CDD" id="cd02209">
    <property type="entry name" value="cupin_XRE_C"/>
    <property type="match status" value="1"/>
</dbReference>
<dbReference type="Pfam" id="PF07883">
    <property type="entry name" value="Cupin_2"/>
    <property type="match status" value="1"/>
</dbReference>
<dbReference type="Gene3D" id="2.60.120.10">
    <property type="entry name" value="Jelly Rolls"/>
    <property type="match status" value="1"/>
</dbReference>
<keyword evidence="3" id="KW-1185">Reference proteome</keyword>
<dbReference type="InterPro" id="IPR014710">
    <property type="entry name" value="RmlC-like_jellyroll"/>
</dbReference>
<protein>
    <recommendedName>
        <fullName evidence="1">Cupin type-2 domain-containing protein</fullName>
    </recommendedName>
</protein>
<dbReference type="InterPro" id="IPR011051">
    <property type="entry name" value="RmlC_Cupin_sf"/>
</dbReference>
<evidence type="ECO:0000313" key="3">
    <source>
        <dbReference type="Proteomes" id="UP001156882"/>
    </source>
</evidence>
<gene>
    <name evidence="2" type="ORF">GCM10007874_37650</name>
</gene>
<dbReference type="Proteomes" id="UP001156882">
    <property type="component" value="Unassembled WGS sequence"/>
</dbReference>
<name>A0ABQ6CK85_9HYPH</name>